<feature type="compositionally biased region" description="Low complexity" evidence="1">
    <location>
        <begin position="245"/>
        <end position="259"/>
    </location>
</feature>
<dbReference type="AlphaFoldDB" id="F4RCF3"/>
<dbReference type="HOGENOM" id="CLU_858101_0_0_1"/>
<dbReference type="InParanoid" id="F4RCF3"/>
<dbReference type="GeneID" id="18937161"/>
<evidence type="ECO:0000313" key="2">
    <source>
        <dbReference type="EMBL" id="EGG09722.1"/>
    </source>
</evidence>
<dbReference type="KEGG" id="mlr:MELLADRAFT_95179"/>
<proteinExistence type="predicted"/>
<dbReference type="EMBL" id="GL883096">
    <property type="protein sequence ID" value="EGG09722.1"/>
    <property type="molecule type" value="Genomic_DNA"/>
</dbReference>
<evidence type="ECO:0000313" key="3">
    <source>
        <dbReference type="Proteomes" id="UP000001072"/>
    </source>
</evidence>
<sequence>MDSAPSFRFPAARTPSTVTSTSNGSPPSSPTFLVTPGSTNEAAPKSPTLSTISTIVGRKSFGADGVARMIRRKKSSTSNRYNVPRQVLRAALPVNHSVGWTMSTSPTNKTGISASQSFAALVKTPNDAPRRRGIPRSVTGPLTRFFHLDGKEDDDGNGWDFRCCGEAPQRPERRAPEWLGTMDFEEAVENSAATKTGKMMSGTISASPDALGALGSPWCPDANWGQAWDLAAARFQSGGSPPPSATSGGSPASAEASLASPSSVQIVRHHYLGSPDSSLASPEVISSMYCTPPSRTLTNGFGVSKAGPARRTKISIDSISGPMMKDFRTSASQVSEIRS</sequence>
<keyword evidence="3" id="KW-1185">Reference proteome</keyword>
<protein>
    <submittedName>
        <fullName evidence="2">Uncharacterized protein</fullName>
    </submittedName>
</protein>
<organism evidence="3">
    <name type="scientific">Melampsora larici-populina (strain 98AG31 / pathotype 3-4-7)</name>
    <name type="common">Poplar leaf rust fungus</name>
    <dbReference type="NCBI Taxonomy" id="747676"/>
    <lineage>
        <taxon>Eukaryota</taxon>
        <taxon>Fungi</taxon>
        <taxon>Dikarya</taxon>
        <taxon>Basidiomycota</taxon>
        <taxon>Pucciniomycotina</taxon>
        <taxon>Pucciniomycetes</taxon>
        <taxon>Pucciniales</taxon>
        <taxon>Melampsoraceae</taxon>
        <taxon>Melampsora</taxon>
    </lineage>
</organism>
<dbReference type="Proteomes" id="UP000001072">
    <property type="component" value="Unassembled WGS sequence"/>
</dbReference>
<accession>F4RCF3</accession>
<feature type="region of interest" description="Disordered" evidence="1">
    <location>
        <begin position="1"/>
        <end position="47"/>
    </location>
</feature>
<dbReference type="VEuPathDB" id="FungiDB:MELLADRAFT_95179"/>
<name>F4RCF3_MELLP</name>
<gene>
    <name evidence="2" type="ORF">MELLADRAFT_95179</name>
</gene>
<feature type="compositionally biased region" description="Polar residues" evidence="1">
    <location>
        <begin position="36"/>
        <end position="47"/>
    </location>
</feature>
<feature type="compositionally biased region" description="Low complexity" evidence="1">
    <location>
        <begin position="14"/>
        <end position="26"/>
    </location>
</feature>
<dbReference type="RefSeq" id="XP_007406776.1">
    <property type="nucleotide sequence ID" value="XM_007406714.1"/>
</dbReference>
<feature type="region of interest" description="Disordered" evidence="1">
    <location>
        <begin position="234"/>
        <end position="259"/>
    </location>
</feature>
<reference evidence="3" key="1">
    <citation type="journal article" date="2011" name="Proc. Natl. Acad. Sci. U.S.A.">
        <title>Obligate biotrophy features unraveled by the genomic analysis of rust fungi.</title>
        <authorList>
            <person name="Duplessis S."/>
            <person name="Cuomo C.A."/>
            <person name="Lin Y.-C."/>
            <person name="Aerts A."/>
            <person name="Tisserant E."/>
            <person name="Veneault-Fourrey C."/>
            <person name="Joly D.L."/>
            <person name="Hacquard S."/>
            <person name="Amselem J."/>
            <person name="Cantarel B.L."/>
            <person name="Chiu R."/>
            <person name="Coutinho P.M."/>
            <person name="Feau N."/>
            <person name="Field M."/>
            <person name="Frey P."/>
            <person name="Gelhaye E."/>
            <person name="Goldberg J."/>
            <person name="Grabherr M.G."/>
            <person name="Kodira C.D."/>
            <person name="Kohler A."/>
            <person name="Kuees U."/>
            <person name="Lindquist E.A."/>
            <person name="Lucas S.M."/>
            <person name="Mago R."/>
            <person name="Mauceli E."/>
            <person name="Morin E."/>
            <person name="Murat C."/>
            <person name="Pangilinan J.L."/>
            <person name="Park R."/>
            <person name="Pearson M."/>
            <person name="Quesneville H."/>
            <person name="Rouhier N."/>
            <person name="Sakthikumar S."/>
            <person name="Salamov A.A."/>
            <person name="Schmutz J."/>
            <person name="Selles B."/>
            <person name="Shapiro H."/>
            <person name="Tanguay P."/>
            <person name="Tuskan G.A."/>
            <person name="Henrissat B."/>
            <person name="Van de Peer Y."/>
            <person name="Rouze P."/>
            <person name="Ellis J.G."/>
            <person name="Dodds P.N."/>
            <person name="Schein J.E."/>
            <person name="Zhong S."/>
            <person name="Hamelin R.C."/>
            <person name="Grigoriev I.V."/>
            <person name="Szabo L.J."/>
            <person name="Martin F."/>
        </authorList>
    </citation>
    <scope>NUCLEOTIDE SEQUENCE [LARGE SCALE GENOMIC DNA]</scope>
    <source>
        <strain evidence="3">98AG31 / pathotype 3-4-7</strain>
    </source>
</reference>
<evidence type="ECO:0000256" key="1">
    <source>
        <dbReference type="SAM" id="MobiDB-lite"/>
    </source>
</evidence>